<evidence type="ECO:0000313" key="3">
    <source>
        <dbReference type="EMBL" id="QEC75667.1"/>
    </source>
</evidence>
<evidence type="ECO:0000256" key="2">
    <source>
        <dbReference type="SAM" id="SignalP"/>
    </source>
</evidence>
<accession>A0A5B8VVQ2</accession>
<feature type="compositionally biased region" description="Low complexity" evidence="1">
    <location>
        <begin position="107"/>
        <end position="117"/>
    </location>
</feature>
<dbReference type="RefSeq" id="WP_147052879.1">
    <property type="nucleotide sequence ID" value="NZ_CP042437.1"/>
</dbReference>
<organism evidence="3 4">
    <name type="scientific">Mucilaginibacter ginsenosidivorax</name>
    <dbReference type="NCBI Taxonomy" id="862126"/>
    <lineage>
        <taxon>Bacteria</taxon>
        <taxon>Pseudomonadati</taxon>
        <taxon>Bacteroidota</taxon>
        <taxon>Sphingobacteriia</taxon>
        <taxon>Sphingobacteriales</taxon>
        <taxon>Sphingobacteriaceae</taxon>
        <taxon>Mucilaginibacter</taxon>
    </lineage>
</organism>
<gene>
    <name evidence="3" type="ORF">FSB76_06780</name>
</gene>
<dbReference type="KEGG" id="mgk:FSB76_06780"/>
<name>A0A5B8VVQ2_9SPHI</name>
<feature type="region of interest" description="Disordered" evidence="1">
    <location>
        <begin position="95"/>
        <end position="117"/>
    </location>
</feature>
<keyword evidence="2" id="KW-0732">Signal</keyword>
<evidence type="ECO:0000256" key="1">
    <source>
        <dbReference type="SAM" id="MobiDB-lite"/>
    </source>
</evidence>
<protein>
    <recommendedName>
        <fullName evidence="5">Glycine zipper domain-containing protein</fullName>
    </recommendedName>
</protein>
<dbReference type="Proteomes" id="UP000321362">
    <property type="component" value="Chromosome"/>
</dbReference>
<reference evidence="3 4" key="1">
    <citation type="journal article" date="2013" name="J. Microbiol.">
        <title>Mucilaginibacter ginsenosidivorax sp. nov., with ginsenoside converting activity isolated from sediment.</title>
        <authorList>
            <person name="Kim J.K."/>
            <person name="Choi T.E."/>
            <person name="Liu Q.M."/>
            <person name="Park H.Y."/>
            <person name="Yi T.H."/>
            <person name="Yoon M.H."/>
            <person name="Kim S.C."/>
            <person name="Im W.T."/>
        </authorList>
    </citation>
    <scope>NUCLEOTIDE SEQUENCE [LARGE SCALE GENOMIC DNA]</scope>
    <source>
        <strain evidence="3 4">KHI28</strain>
    </source>
</reference>
<feature type="signal peptide" evidence="2">
    <location>
        <begin position="1"/>
        <end position="19"/>
    </location>
</feature>
<feature type="compositionally biased region" description="Basic residues" evidence="1">
    <location>
        <begin position="95"/>
        <end position="104"/>
    </location>
</feature>
<feature type="chain" id="PRO_5023119705" description="Glycine zipper domain-containing protein" evidence="2">
    <location>
        <begin position="20"/>
        <end position="117"/>
    </location>
</feature>
<evidence type="ECO:0008006" key="5">
    <source>
        <dbReference type="Google" id="ProtNLM"/>
    </source>
</evidence>
<dbReference type="EMBL" id="CP042437">
    <property type="protein sequence ID" value="QEC75667.1"/>
    <property type="molecule type" value="Genomic_DNA"/>
</dbReference>
<dbReference type="AlphaFoldDB" id="A0A5B8VVQ2"/>
<sequence length="117" mass="12369">MKKLIIFACLFFALLSTFAQNTQAQTSKKKGISDQGKGAIIGGAGGAVAGGLIGHNVGGALIGGAIGAGGGYIIGNETRRAREKKERARRIAWRRAHPRHHAHPYSKTTTVTTVKYQ</sequence>
<evidence type="ECO:0000313" key="4">
    <source>
        <dbReference type="Proteomes" id="UP000321362"/>
    </source>
</evidence>
<proteinExistence type="predicted"/>
<keyword evidence="4" id="KW-1185">Reference proteome</keyword>